<keyword evidence="2" id="KW-1185">Reference proteome</keyword>
<dbReference type="AlphaFoldDB" id="A0A9D3M4C6"/>
<comment type="caution">
    <text evidence="1">The sequence shown here is derived from an EMBL/GenBank/DDBJ whole genome shotgun (WGS) entry which is preliminary data.</text>
</comment>
<dbReference type="EMBL" id="JAFIRN010000009">
    <property type="protein sequence ID" value="KAG5842284.1"/>
    <property type="molecule type" value="Genomic_DNA"/>
</dbReference>
<protein>
    <submittedName>
        <fullName evidence="1">Uncharacterized protein</fullName>
    </submittedName>
</protein>
<dbReference type="Proteomes" id="UP001044222">
    <property type="component" value="Chromosome 9"/>
</dbReference>
<evidence type="ECO:0000313" key="2">
    <source>
        <dbReference type="Proteomes" id="UP001044222"/>
    </source>
</evidence>
<gene>
    <name evidence="1" type="ORF">ANANG_G00175990</name>
</gene>
<accession>A0A9D3M4C6</accession>
<name>A0A9D3M4C6_ANGAN</name>
<reference evidence="1" key="1">
    <citation type="submission" date="2021-01" db="EMBL/GenBank/DDBJ databases">
        <title>A chromosome-scale assembly of European eel, Anguilla anguilla.</title>
        <authorList>
            <person name="Henkel C."/>
            <person name="Jong-Raadsen S.A."/>
            <person name="Dufour S."/>
            <person name="Weltzien F.-A."/>
            <person name="Palstra A.P."/>
            <person name="Pelster B."/>
            <person name="Spaink H.P."/>
            <person name="Van Den Thillart G.E."/>
            <person name="Jansen H."/>
            <person name="Zahm M."/>
            <person name="Klopp C."/>
            <person name="Cedric C."/>
            <person name="Louis A."/>
            <person name="Berthelot C."/>
            <person name="Parey E."/>
            <person name="Roest Crollius H."/>
            <person name="Montfort J."/>
            <person name="Robinson-Rechavi M."/>
            <person name="Bucao C."/>
            <person name="Bouchez O."/>
            <person name="Gislard M."/>
            <person name="Lluch J."/>
            <person name="Milhes M."/>
            <person name="Lampietro C."/>
            <person name="Lopez Roques C."/>
            <person name="Donnadieu C."/>
            <person name="Braasch I."/>
            <person name="Desvignes T."/>
            <person name="Postlethwait J."/>
            <person name="Bobe J."/>
            <person name="Guiguen Y."/>
            <person name="Dirks R."/>
        </authorList>
    </citation>
    <scope>NUCLEOTIDE SEQUENCE</scope>
    <source>
        <strain evidence="1">Tag_6206</strain>
        <tissue evidence="1">Liver</tissue>
    </source>
</reference>
<organism evidence="1 2">
    <name type="scientific">Anguilla anguilla</name>
    <name type="common">European freshwater eel</name>
    <name type="synonym">Muraena anguilla</name>
    <dbReference type="NCBI Taxonomy" id="7936"/>
    <lineage>
        <taxon>Eukaryota</taxon>
        <taxon>Metazoa</taxon>
        <taxon>Chordata</taxon>
        <taxon>Craniata</taxon>
        <taxon>Vertebrata</taxon>
        <taxon>Euteleostomi</taxon>
        <taxon>Actinopterygii</taxon>
        <taxon>Neopterygii</taxon>
        <taxon>Teleostei</taxon>
        <taxon>Anguilliformes</taxon>
        <taxon>Anguillidae</taxon>
        <taxon>Anguilla</taxon>
    </lineage>
</organism>
<sequence>MGLWAPWPPPEGPASLNTRRRVSTALAPLYKVKTMSCSVSATADPQPQSGSRLAHVTTQLLPLLSLAWEREAEAAPDPLTKDTSVETLASIWACSQDLLRLPQSLTVRTTGSASA</sequence>
<evidence type="ECO:0000313" key="1">
    <source>
        <dbReference type="EMBL" id="KAG5842284.1"/>
    </source>
</evidence>
<proteinExistence type="predicted"/>